<organism evidence="13 14">
    <name type="scientific">Acidomonas methanolica NBRC 104435</name>
    <dbReference type="NCBI Taxonomy" id="1231351"/>
    <lineage>
        <taxon>Bacteria</taxon>
        <taxon>Pseudomonadati</taxon>
        <taxon>Pseudomonadota</taxon>
        <taxon>Alphaproteobacteria</taxon>
        <taxon>Acetobacterales</taxon>
        <taxon>Acetobacteraceae</taxon>
        <taxon>Acidomonas</taxon>
    </lineage>
</organism>
<protein>
    <recommendedName>
        <fullName evidence="4">Alkyl hydroperoxide reductase C</fullName>
        <ecNumber evidence="3">1.11.1.26</ecNumber>
    </recommendedName>
    <alternativeName>
        <fullName evidence="9">Peroxiredoxin</fullName>
    </alternativeName>
</protein>
<dbReference type="Pfam" id="PF00578">
    <property type="entry name" value="AhpC-TSA"/>
    <property type="match status" value="1"/>
</dbReference>
<feature type="domain" description="Thioredoxin" evidence="12">
    <location>
        <begin position="17"/>
        <end position="172"/>
    </location>
</feature>
<dbReference type="GO" id="GO:0045454">
    <property type="term" value="P:cell redox homeostasis"/>
    <property type="evidence" value="ECO:0007669"/>
    <property type="project" value="TreeGrafter"/>
</dbReference>
<comment type="caution">
    <text evidence="13">The sequence shown here is derived from an EMBL/GenBank/DDBJ whole genome shotgun (WGS) entry which is preliminary data.</text>
</comment>
<evidence type="ECO:0000313" key="13">
    <source>
        <dbReference type="EMBL" id="GAJ28007.1"/>
    </source>
</evidence>
<evidence type="ECO:0000256" key="5">
    <source>
        <dbReference type="ARBA" id="ARBA00022559"/>
    </source>
</evidence>
<comment type="subunit">
    <text evidence="2">Homodimer; disulfide-linked, upon oxidation. 5 homodimers assemble to form a ring-like decamer.</text>
</comment>
<dbReference type="Pfam" id="PF10417">
    <property type="entry name" value="1-cysPrx_C"/>
    <property type="match status" value="1"/>
</dbReference>
<dbReference type="RefSeq" id="WP_042056059.1">
    <property type="nucleotide sequence ID" value="NZ_BAND01000011.1"/>
</dbReference>
<dbReference type="EMBL" id="BAND01000011">
    <property type="protein sequence ID" value="GAJ28007.1"/>
    <property type="molecule type" value="Genomic_DNA"/>
</dbReference>
<evidence type="ECO:0000256" key="1">
    <source>
        <dbReference type="ARBA" id="ARBA00009796"/>
    </source>
</evidence>
<reference evidence="14" key="1">
    <citation type="journal article" date="2014" name="FEMS Microbiol. Lett.">
        <title>Draft Genomic DNA Sequence of the Facultatively Methylotrophic Bacterium Acidomonas methanolica type strain MB58.</title>
        <authorList>
            <person name="Higashiura N."/>
            <person name="Hadano H."/>
            <person name="Hirakawa H."/>
            <person name="Matsutani M."/>
            <person name="Takabe S."/>
            <person name="Matsushita K."/>
            <person name="Azuma Y."/>
        </authorList>
    </citation>
    <scope>NUCLEOTIDE SEQUENCE [LARGE SCALE GENOMIC DNA]</scope>
    <source>
        <strain evidence="14">MB58</strain>
    </source>
</reference>
<dbReference type="InterPro" id="IPR036249">
    <property type="entry name" value="Thioredoxin-like_sf"/>
</dbReference>
<dbReference type="Proteomes" id="UP000019760">
    <property type="component" value="Unassembled WGS sequence"/>
</dbReference>
<dbReference type="EC" id="1.11.1.26" evidence="3"/>
<evidence type="ECO:0000256" key="3">
    <source>
        <dbReference type="ARBA" id="ARBA00013021"/>
    </source>
</evidence>
<reference evidence="13 14" key="2">
    <citation type="journal article" date="2014" name="FEMS Microbiol. Lett.">
        <title>Draft genomic DNA sequence of the facultatively methylotrophic bacterium Acidomonas methanolica type strain MB58.</title>
        <authorList>
            <person name="Higashiura N."/>
            <person name="Hadano H."/>
            <person name="Hirakawa H."/>
            <person name="Matsutani M."/>
            <person name="Takabe S."/>
            <person name="Matsushita K."/>
            <person name="Azuma Y."/>
        </authorList>
    </citation>
    <scope>NUCLEOTIDE SEQUENCE [LARGE SCALE GENOMIC DNA]</scope>
    <source>
        <strain evidence="13 14">MB58</strain>
    </source>
</reference>
<dbReference type="InterPro" id="IPR050217">
    <property type="entry name" value="Peroxiredoxin"/>
</dbReference>
<evidence type="ECO:0000256" key="10">
    <source>
        <dbReference type="ARBA" id="ARBA00047572"/>
    </source>
</evidence>
<dbReference type="GO" id="GO:0102039">
    <property type="term" value="F:NADH-dependent peroxiredoxin activity"/>
    <property type="evidence" value="ECO:0007669"/>
    <property type="project" value="UniProtKB-EC"/>
</dbReference>
<evidence type="ECO:0000313" key="14">
    <source>
        <dbReference type="Proteomes" id="UP000019760"/>
    </source>
</evidence>
<keyword evidence="8" id="KW-0676">Redox-active center</keyword>
<dbReference type="PROSITE" id="PS51352">
    <property type="entry name" value="THIOREDOXIN_2"/>
    <property type="match status" value="1"/>
</dbReference>
<evidence type="ECO:0000259" key="12">
    <source>
        <dbReference type="PROSITE" id="PS51352"/>
    </source>
</evidence>
<sequence length="218" mass="23343">MTGFDAQFPDLDSHYVLKIGDEAPDFSARTTRGPLTLSDLRGKWVMLFAHPADFTPVCTSEFLSLSRVADQFEMMNCVLLGLSVDSLPAHIAWVEAIYREFGIRVTFPIVEDASMAIARAYGMLDPLAENTATVRAVHVIDPAGVIRAVVSYPSSVGRSVAELLRLLAALQAVAEGNMLAPEGWAPGEGLLLPAAETESEVVASGPAWFHRVAGDAAS</sequence>
<accession>A0A023D1J0</accession>
<dbReference type="PIRSF" id="PIRSF000239">
    <property type="entry name" value="AHPC"/>
    <property type="match status" value="1"/>
</dbReference>
<dbReference type="NCBIfam" id="NF009668">
    <property type="entry name" value="PRK13189.1"/>
    <property type="match status" value="1"/>
</dbReference>
<dbReference type="GO" id="GO:0006979">
    <property type="term" value="P:response to oxidative stress"/>
    <property type="evidence" value="ECO:0007669"/>
    <property type="project" value="TreeGrafter"/>
</dbReference>
<comment type="catalytic activity">
    <reaction evidence="10">
        <text>a hydroperoxide + NADH + H(+) = an alcohol + NAD(+) + H2O</text>
        <dbReference type="Rhea" id="RHEA:62628"/>
        <dbReference type="ChEBI" id="CHEBI:15377"/>
        <dbReference type="ChEBI" id="CHEBI:15378"/>
        <dbReference type="ChEBI" id="CHEBI:30879"/>
        <dbReference type="ChEBI" id="CHEBI:35924"/>
        <dbReference type="ChEBI" id="CHEBI:57540"/>
        <dbReference type="ChEBI" id="CHEBI:57945"/>
        <dbReference type="EC" id="1.11.1.26"/>
    </reaction>
</comment>
<name>A0A023D1J0_ACIMT</name>
<dbReference type="GO" id="GO:0033554">
    <property type="term" value="P:cellular response to stress"/>
    <property type="evidence" value="ECO:0007669"/>
    <property type="project" value="TreeGrafter"/>
</dbReference>
<evidence type="ECO:0000256" key="9">
    <source>
        <dbReference type="ARBA" id="ARBA00032077"/>
    </source>
</evidence>
<dbReference type="GO" id="GO:0042744">
    <property type="term" value="P:hydrogen peroxide catabolic process"/>
    <property type="evidence" value="ECO:0007669"/>
    <property type="project" value="TreeGrafter"/>
</dbReference>
<dbReference type="AlphaFoldDB" id="A0A023D1J0"/>
<proteinExistence type="inferred from homology"/>
<dbReference type="GO" id="GO:0005829">
    <property type="term" value="C:cytosol"/>
    <property type="evidence" value="ECO:0007669"/>
    <property type="project" value="TreeGrafter"/>
</dbReference>
<dbReference type="InterPro" id="IPR000866">
    <property type="entry name" value="AhpC/TSA"/>
</dbReference>
<keyword evidence="5" id="KW-0575">Peroxidase</keyword>
<dbReference type="InterPro" id="IPR019479">
    <property type="entry name" value="Peroxiredoxin_C"/>
</dbReference>
<dbReference type="Gene3D" id="3.40.30.10">
    <property type="entry name" value="Glutaredoxin"/>
    <property type="match status" value="1"/>
</dbReference>
<evidence type="ECO:0000256" key="4">
    <source>
        <dbReference type="ARBA" id="ARBA00017462"/>
    </source>
</evidence>
<evidence type="ECO:0000256" key="6">
    <source>
        <dbReference type="ARBA" id="ARBA00022862"/>
    </source>
</evidence>
<dbReference type="PANTHER" id="PTHR10681">
    <property type="entry name" value="THIOREDOXIN PEROXIDASE"/>
    <property type="match status" value="1"/>
</dbReference>
<evidence type="ECO:0000256" key="2">
    <source>
        <dbReference type="ARBA" id="ARBA00011654"/>
    </source>
</evidence>
<evidence type="ECO:0000256" key="11">
    <source>
        <dbReference type="PIRSR" id="PIRSR000239-1"/>
    </source>
</evidence>
<dbReference type="GO" id="GO:0008379">
    <property type="term" value="F:thioredoxin peroxidase activity"/>
    <property type="evidence" value="ECO:0007669"/>
    <property type="project" value="TreeGrafter"/>
</dbReference>
<dbReference type="InterPro" id="IPR024706">
    <property type="entry name" value="Peroxiredoxin_AhpC-typ"/>
</dbReference>
<dbReference type="InterPro" id="IPR013766">
    <property type="entry name" value="Thioredoxin_domain"/>
</dbReference>
<keyword evidence="6" id="KW-0049">Antioxidant</keyword>
<evidence type="ECO:0000256" key="7">
    <source>
        <dbReference type="ARBA" id="ARBA00023002"/>
    </source>
</evidence>
<dbReference type="SUPFAM" id="SSF52833">
    <property type="entry name" value="Thioredoxin-like"/>
    <property type="match status" value="1"/>
</dbReference>
<keyword evidence="7" id="KW-0560">Oxidoreductase</keyword>
<dbReference type="OrthoDB" id="9812811at2"/>
<dbReference type="PANTHER" id="PTHR10681:SF121">
    <property type="entry name" value="ALKYL HYDROPEROXIDE REDUCTASE C"/>
    <property type="match status" value="1"/>
</dbReference>
<comment type="similarity">
    <text evidence="1">Belongs to the peroxiredoxin family. AhpC/Prx1 subfamily.</text>
</comment>
<evidence type="ECO:0000256" key="8">
    <source>
        <dbReference type="ARBA" id="ARBA00023284"/>
    </source>
</evidence>
<gene>
    <name evidence="13" type="ORF">Amme_011_107</name>
</gene>
<feature type="active site" description="Cysteine sulfenic acid (-SOH) intermediate; for peroxidase activity" evidence="11">
    <location>
        <position position="58"/>
    </location>
</feature>
<keyword evidence="14" id="KW-1185">Reference proteome</keyword>